<dbReference type="InterPro" id="IPR025101">
    <property type="entry name" value="DUF4012"/>
</dbReference>
<evidence type="ECO:0000313" key="3">
    <source>
        <dbReference type="Proteomes" id="UP001515100"/>
    </source>
</evidence>
<gene>
    <name evidence="2" type="ORF">ESP62_004625</name>
</gene>
<dbReference type="EMBL" id="SDPP02000001">
    <property type="protein sequence ID" value="KAA1380468.1"/>
    <property type="molecule type" value="Genomic_DNA"/>
</dbReference>
<feature type="compositionally biased region" description="Polar residues" evidence="1">
    <location>
        <begin position="584"/>
        <end position="593"/>
    </location>
</feature>
<evidence type="ECO:0000256" key="1">
    <source>
        <dbReference type="SAM" id="MobiDB-lite"/>
    </source>
</evidence>
<dbReference type="OrthoDB" id="3203519at2"/>
<proteinExistence type="predicted"/>
<dbReference type="RefSeq" id="WP_129180960.1">
    <property type="nucleotide sequence ID" value="NZ_JAGIOG010000001.1"/>
</dbReference>
<protein>
    <submittedName>
        <fullName evidence="2">DUF4012 domain-containing protein</fullName>
    </submittedName>
</protein>
<dbReference type="Proteomes" id="UP001515100">
    <property type="component" value="Unassembled WGS sequence"/>
</dbReference>
<accession>A0A641AUD7</accession>
<reference evidence="2" key="1">
    <citation type="submission" date="2019-09" db="EMBL/GenBank/DDBJ databases">
        <authorList>
            <person name="Li J."/>
        </authorList>
    </citation>
    <scope>NUCLEOTIDE SEQUENCE [LARGE SCALE GENOMIC DNA]</scope>
    <source>
        <strain evidence="2">NRBC 14897</strain>
    </source>
</reference>
<dbReference type="Pfam" id="PF13196">
    <property type="entry name" value="DUF4012"/>
    <property type="match status" value="1"/>
</dbReference>
<keyword evidence="3" id="KW-1185">Reference proteome</keyword>
<sequence>MSSSRSAATTNKSPRRRTIILGVLGLLLVVAASVAVYGYSQLSSARDDIDVATASASDLQSALESGDQAAAKKSLDELQQSIGDADSTLSGALFSVAAKLPVAGKNVNAVRTVTSSLRTVADDGLPPLVDIADQFNGKTFNPTGGSINVAAIAAIGPNVTASSRVIDTASADVNAIDSSTLAGSLRGPVEDVQDKLTRAATIARRATTASDVVPQMLTGKHTYLLIFQNNAEIRATGGLPGAYAVLDVDDGKISLGQQGSGASMGDLPYKATPISAEESDLFDTKLVSDFRDVNFTPDFPRAAEIGTAILAREKGIDVDGVLSVDPVTLSYVLKGIGPIELEDGSTLTSSNAVDVLLNGVYVNYPEPGAQDAFFASATQKIFDKVLAGQGDPTALLKALTRAANERRVQVWTKDTSITDELGNSAVAGKLPTGKAADSALGIYLNDATGAKMQYYLDYDIAAKATKCSAAGVQTYETTTTLTSSAPADSAQLPESIRGPGFGAEPGSMLLNYYLYAPNGGKVTALTIDGEDAAYPLTQDGRGVDLTTVQLDPGQTVTVKATVVSGKGQRGSTQVLATPSIKPGSESSVVRSAC</sequence>
<feature type="region of interest" description="Disordered" evidence="1">
    <location>
        <begin position="567"/>
        <end position="593"/>
    </location>
</feature>
<comment type="caution">
    <text evidence="2">The sequence shown here is derived from an EMBL/GenBank/DDBJ whole genome shotgun (WGS) entry which is preliminary data.</text>
</comment>
<evidence type="ECO:0000313" key="2">
    <source>
        <dbReference type="EMBL" id="KAA1380468.1"/>
    </source>
</evidence>
<organism evidence="2 3">
    <name type="scientific">Aeromicrobium fastidiosum</name>
    <dbReference type="NCBI Taxonomy" id="52699"/>
    <lineage>
        <taxon>Bacteria</taxon>
        <taxon>Bacillati</taxon>
        <taxon>Actinomycetota</taxon>
        <taxon>Actinomycetes</taxon>
        <taxon>Propionibacteriales</taxon>
        <taxon>Nocardioidaceae</taxon>
        <taxon>Aeromicrobium</taxon>
    </lineage>
</organism>
<name>A0A641AUD7_9ACTN</name>
<dbReference type="AlphaFoldDB" id="A0A641AUD7"/>